<organism evidence="1 2">
    <name type="scientific">Nesidiocoris tenuis</name>
    <dbReference type="NCBI Taxonomy" id="355587"/>
    <lineage>
        <taxon>Eukaryota</taxon>
        <taxon>Metazoa</taxon>
        <taxon>Ecdysozoa</taxon>
        <taxon>Arthropoda</taxon>
        <taxon>Hexapoda</taxon>
        <taxon>Insecta</taxon>
        <taxon>Pterygota</taxon>
        <taxon>Neoptera</taxon>
        <taxon>Paraneoptera</taxon>
        <taxon>Hemiptera</taxon>
        <taxon>Heteroptera</taxon>
        <taxon>Panheteroptera</taxon>
        <taxon>Cimicomorpha</taxon>
        <taxon>Miridae</taxon>
        <taxon>Dicyphina</taxon>
        <taxon>Nesidiocoris</taxon>
    </lineage>
</organism>
<reference evidence="1 2" key="1">
    <citation type="submission" date="2023-09" db="EMBL/GenBank/DDBJ databases">
        <title>Nesidiocoris tenuis whole genome shotgun sequence.</title>
        <authorList>
            <person name="Shibata T."/>
            <person name="Shimoda M."/>
            <person name="Kobayashi T."/>
            <person name="Uehara T."/>
        </authorList>
    </citation>
    <scope>NUCLEOTIDE SEQUENCE [LARGE SCALE GENOMIC DNA]</scope>
    <source>
        <strain evidence="1 2">Japan</strain>
    </source>
</reference>
<sequence length="87" mass="9379">MALLVEMFTPECNVSDAQKVVASSHQSSLDFNGKAKNKCEFPLCTGLSPGPLSDNASKIKDLKKNGSKVSPPRVHSDPLKFCLWTSA</sequence>
<protein>
    <submittedName>
        <fullName evidence="1">Uncharacterized protein</fullName>
    </submittedName>
</protein>
<proteinExistence type="predicted"/>
<gene>
    <name evidence="1" type="ORF">NTJ_05552</name>
</gene>
<accession>A0ABN7AKG7</accession>
<name>A0ABN7AKG7_9HEMI</name>
<dbReference type="Proteomes" id="UP001307889">
    <property type="component" value="Chromosome 3"/>
</dbReference>
<keyword evidence="2" id="KW-1185">Reference proteome</keyword>
<evidence type="ECO:0000313" key="1">
    <source>
        <dbReference type="EMBL" id="BES92743.1"/>
    </source>
</evidence>
<dbReference type="EMBL" id="AP028911">
    <property type="protein sequence ID" value="BES92743.1"/>
    <property type="molecule type" value="Genomic_DNA"/>
</dbReference>
<evidence type="ECO:0000313" key="2">
    <source>
        <dbReference type="Proteomes" id="UP001307889"/>
    </source>
</evidence>